<proteinExistence type="predicted"/>
<sequence length="17" mass="1985">MAPYSLRGRHRPTVSTR</sequence>
<protein>
    <submittedName>
        <fullName evidence="1">Uncharacterized protein</fullName>
    </submittedName>
</protein>
<name>A0ACD5BEG7_9PSEU</name>
<keyword evidence="2" id="KW-1185">Reference proteome</keyword>
<dbReference type="EMBL" id="CP150484">
    <property type="protein sequence ID" value="WYW17617.1"/>
    <property type="molecule type" value="Genomic_DNA"/>
</dbReference>
<gene>
    <name evidence="1" type="ORF">LCL61_18880</name>
</gene>
<accession>A0ACD5BEG7</accession>
<reference evidence="1" key="1">
    <citation type="submission" date="2023-10" db="EMBL/GenBank/DDBJ databases">
        <title>Whole genome sequencing of actinobacterial strain Amycolatopsis sp. (BCA-696) identifies the underlying plant growth-promoting genes.</title>
        <authorList>
            <person name="Gandham P."/>
            <person name="Vadla N."/>
            <person name="Saji A."/>
            <person name="Srinivas V."/>
            <person name="Ruperao P."/>
            <person name="Selvanayagam S."/>
            <person name="Saxena R.K."/>
            <person name="Rathore A."/>
            <person name="Gopalakrishnan S."/>
            <person name="Thakur V."/>
        </authorList>
    </citation>
    <scope>NUCLEOTIDE SEQUENCE</scope>
    <source>
        <strain evidence="1">BCA-696</strain>
    </source>
</reference>
<evidence type="ECO:0000313" key="2">
    <source>
        <dbReference type="Proteomes" id="UP001456344"/>
    </source>
</evidence>
<dbReference type="Proteomes" id="UP001456344">
    <property type="component" value="Chromosome"/>
</dbReference>
<organism evidence="1 2">
    <name type="scientific">Amycolatopsis coloradensis</name>
    <dbReference type="NCBI Taxonomy" id="76021"/>
    <lineage>
        <taxon>Bacteria</taxon>
        <taxon>Bacillati</taxon>
        <taxon>Actinomycetota</taxon>
        <taxon>Actinomycetes</taxon>
        <taxon>Pseudonocardiales</taxon>
        <taxon>Pseudonocardiaceae</taxon>
        <taxon>Amycolatopsis</taxon>
    </lineage>
</organism>
<evidence type="ECO:0000313" key="1">
    <source>
        <dbReference type="EMBL" id="WYW17617.1"/>
    </source>
</evidence>